<keyword evidence="2" id="KW-1185">Reference proteome</keyword>
<evidence type="ECO:0000313" key="2">
    <source>
        <dbReference type="Proteomes" id="UP000469927"/>
    </source>
</evidence>
<reference evidence="1 2" key="1">
    <citation type="submission" date="2019-08" db="EMBL/GenBank/DDBJ databases">
        <title>Prevalence, distribution, and phylogeny of type two toxin-antitoxin genes possessed by Cronobacter species where C. sakazakii homologs follow sequence type lineages.</title>
        <authorList>
            <person name="Finkelstein S."/>
            <person name="Negrete F."/>
            <person name="Jang H."/>
            <person name="Gopinath G.R."/>
            <person name="Tall B.D."/>
        </authorList>
    </citation>
    <scope>NUCLEOTIDE SEQUENCE [LARGE SCALE GENOMIC DNA]</scope>
    <source>
        <strain evidence="1 2">MOD1_GK1257</strain>
    </source>
</reference>
<dbReference type="Proteomes" id="UP000469927">
    <property type="component" value="Unassembled WGS sequence"/>
</dbReference>
<organism evidence="1 2">
    <name type="scientific">Cronobacter muytjensii</name>
    <dbReference type="NCBI Taxonomy" id="413501"/>
    <lineage>
        <taxon>Bacteria</taxon>
        <taxon>Pseudomonadati</taxon>
        <taxon>Pseudomonadota</taxon>
        <taxon>Gammaproteobacteria</taxon>
        <taxon>Enterobacterales</taxon>
        <taxon>Enterobacteriaceae</taxon>
        <taxon>Cronobacter</taxon>
    </lineage>
</organism>
<protein>
    <submittedName>
        <fullName evidence="1">Uncharacterized protein</fullName>
    </submittedName>
</protein>
<dbReference type="RefSeq" id="WP_131824747.1">
    <property type="nucleotide sequence ID" value="NZ_JADKNN010000004.1"/>
</dbReference>
<name>A0ABQ6U2A1_9ENTR</name>
<accession>A0ABQ6U2A1</accession>
<comment type="caution">
    <text evidence="1">The sequence shown here is derived from an EMBL/GenBank/DDBJ whole genome shotgun (WGS) entry which is preliminary data.</text>
</comment>
<proteinExistence type="predicted"/>
<dbReference type="EMBL" id="WAGD01000016">
    <property type="protein sequence ID" value="KAB0883178.1"/>
    <property type="molecule type" value="Genomic_DNA"/>
</dbReference>
<sequence>MTSQKTFENKNLPEEGRFVASGHIFAAANFSNHKNALLIVSSDLSSKRQIDVAECFRRVASGRALAKLLITRQR</sequence>
<gene>
    <name evidence="1" type="ORF">FZI19_06780</name>
</gene>
<evidence type="ECO:0000313" key="1">
    <source>
        <dbReference type="EMBL" id="KAB0883178.1"/>
    </source>
</evidence>